<dbReference type="GO" id="GO:0005783">
    <property type="term" value="C:endoplasmic reticulum"/>
    <property type="evidence" value="ECO:0007669"/>
    <property type="project" value="TreeGrafter"/>
</dbReference>
<sequence>MDLIQGLIQQPKVQSADETIPTLCDRVENSTLINDRRSAVLGLKAFSRQYRESVIASGLKPLLNTLKRDYMDEDSVKAILETILILFIRGDGHDDLTRGWISQQSRLQNGKYPSPLVMKQEKEQVDQFSLWIADALTQSEDLIHLLVEFWEIDNFHIRLYTIQLLEATMATRPLKARSALISLPTSISTMVSLLDDMHEPIRDEAILLLMAVVNDSAHVQKLVAFENIFERLFSIIEEEGGLRGSLVVNDCLSLINNILKYNTSNQTLFLETGNLPKLAHLLSEPISQDEGFFWNGQRIININTALDIVSLTVEPGNTVTSQHQNVLFDSSVLMVVLRLAFFHNIPKRVRPIALLTAANMIRSNEYAQIEFSKIDVPYFDPSLPTNSTANGGPIKLVPVISILINWMLYANSVHTFDTRVACSRLLKAYLMDSFDIQKDFLSHQEQLYNQHSTTNSHDAEENDTSEKADEEESANEETISGATDGNLLKANLFEVLLNYDTELNLNPFKLFFTTDIFMFLFQQDHKSSEELREITRNVTTGNNLDDEEPLKAIQTISELLTTSLTAADIRIPISYLTFLIYWLFGDFKATNDFLSDKSVIKSLLSFSYQIQDEDITIKCLVTMLLGVAYEFSSKESPFPRKEYFEFVTKSLGKDNYASRIKQFKKDSFFSEIDQNEDSILTPELDETGLPKVYFSAYFIHLFNENMYRIRTALSHNPDEEPISKISFEEVEELQKQCAKLKSELGSLQTETKTTNEDLTEKLGTLSKEHEELVEKYQSLTSSHMSLKENVSSLEIELKSITESLNEMTKLRDALETKDKDNSFALQEYKSTIHKQEEAIRTLEKELETISSQKKKAEDGINKMGKDLFALSREKQAVEEKQRSLQKEKDKSNSDHQKETKSLKDEITKKIIEIKTLNENLVKTKTQHSALSEEKEQISKELVEYKSRFQSHDNLVAKLTEKLKSLANNYRDLQAKHESLMQSIEVTKSENDTQLSNLQDKFDSLSREKESFQTEKEHLTDDIKELKETISRLEHKNEETTSRYTSAKDDYESQINQLKEQLETATTTQDDNMDKISELSKNIRNLEMLLETCKSSKHDLQTKLEASEKTLAEMHENEERLKEEKAQLEKEVVNTKKELSTLRENFESLEKEHKDSVTQVGEYEKQITDKAKEYNENISKLNDDIRSIQQENEALCKNNDNLKGEVEQVKQTLEEQSNLRESTVEALNTQIKDLEVKNQSSEAKLSESVKNKEIETEKMIELQKECNSRKEEISELEEKLKTSEVENSHNLELLKELEEDKRELEIRTNEVKNQSEKIANLDKLREKTEAELCRLKKTSTDEKSNLEEQLGKLRNEIKIKSQAFEKERKLLNEGSSTITQEYSEKINMLEDQLNKLENENESKTRLIDTSKNELEKATLSHDEILEEKRNEIKSMKDEILSYKEKINEANTKLLSTERDHESRSNSLKEQLEAVQESKAEVERKMNEMEEESAHYKSELNKSKEIVENLKSDIENNEKKLELLVESGKESDEKLKQYTKNSQIDIKELQNEKTDLESQIIEFKKKIEELHGKLKDEAESNSKTEAIQQELTSAHEKIRVNEEEKLLLNSKLKDLECNLRDNQEEAQSTKEKNDSLNSHLKELEQKLTDAQQKAKECDEKSKMEIEQLQAETSQSQEKAKQLEIKYNDLATKEQAWQRNEEAIKRSTDSQKTEIERLVEELERLNSENARLKEANENRSEIDDLMLLVTDLDEKNTKYRSKLEELGVEFSSEDEDEDEDDEDEE</sequence>
<evidence type="ECO:0000256" key="4">
    <source>
        <dbReference type="SAM" id="MobiDB-lite"/>
    </source>
</evidence>
<dbReference type="PANTHER" id="PTHR10013:SF0">
    <property type="entry name" value="GENERAL VESICULAR TRANSPORT FACTOR P115"/>
    <property type="match status" value="1"/>
</dbReference>
<dbReference type="GO" id="GO:0006886">
    <property type="term" value="P:intracellular protein transport"/>
    <property type="evidence" value="ECO:0007669"/>
    <property type="project" value="InterPro"/>
</dbReference>
<dbReference type="Gene3D" id="1.25.10.10">
    <property type="entry name" value="Leucine-rich Repeat Variant"/>
    <property type="match status" value="1"/>
</dbReference>
<keyword evidence="2" id="KW-0333">Golgi apparatus</keyword>
<organism evidence="7 8">
    <name type="scientific">Saccharomyces uvarum</name>
    <name type="common">Yeast</name>
    <name type="synonym">Saccharomyces bayanus var. uvarum</name>
    <dbReference type="NCBI Taxonomy" id="230603"/>
    <lineage>
        <taxon>Eukaryota</taxon>
        <taxon>Fungi</taxon>
        <taxon>Dikarya</taxon>
        <taxon>Ascomycota</taxon>
        <taxon>Saccharomycotina</taxon>
        <taxon>Saccharomycetes</taxon>
        <taxon>Saccharomycetales</taxon>
        <taxon>Saccharomycetaceae</taxon>
        <taxon>Saccharomyces</taxon>
    </lineage>
</organism>
<dbReference type="EMBL" id="OX365915">
    <property type="protein sequence ID" value="CAI4058250.1"/>
    <property type="molecule type" value="Genomic_DNA"/>
</dbReference>
<evidence type="ECO:0000256" key="3">
    <source>
        <dbReference type="ARBA" id="ARBA00023054"/>
    </source>
</evidence>
<feature type="compositionally biased region" description="Basic and acidic residues" evidence="4">
    <location>
        <begin position="1468"/>
        <end position="1498"/>
    </location>
</feature>
<dbReference type="GO" id="GO:0048280">
    <property type="term" value="P:vesicle fusion with Golgi apparatus"/>
    <property type="evidence" value="ECO:0007669"/>
    <property type="project" value="InterPro"/>
</dbReference>
<dbReference type="SUPFAM" id="SSF48371">
    <property type="entry name" value="ARM repeat"/>
    <property type="match status" value="1"/>
</dbReference>
<comment type="subcellular location">
    <subcellularLocation>
        <location evidence="1">Golgi apparatus</location>
    </subcellularLocation>
</comment>
<proteinExistence type="predicted"/>
<evidence type="ECO:0000259" key="6">
    <source>
        <dbReference type="Pfam" id="PF04871"/>
    </source>
</evidence>
<accession>A0AA35NQJ0</accession>
<dbReference type="Gene3D" id="1.10.287.1490">
    <property type="match status" value="1"/>
</dbReference>
<feature type="region of interest" description="Disordered" evidence="4">
    <location>
        <begin position="1762"/>
        <end position="1782"/>
    </location>
</feature>
<feature type="domain" description="Vesicle tethering protein Uso1/P115-like head" evidence="5">
    <location>
        <begin position="364"/>
        <end position="713"/>
    </location>
</feature>
<protein>
    <recommendedName>
        <fullName evidence="9">Intracellular protein transport protein USO1</fullName>
    </recommendedName>
</protein>
<feature type="region of interest" description="Disordered" evidence="4">
    <location>
        <begin position="1454"/>
        <end position="1498"/>
    </location>
</feature>
<dbReference type="Pfam" id="PF04871">
    <property type="entry name" value="Uso1_p115_C"/>
    <property type="match status" value="1"/>
</dbReference>
<evidence type="ECO:0000256" key="1">
    <source>
        <dbReference type="ARBA" id="ARBA00004555"/>
    </source>
</evidence>
<keyword evidence="3" id="KW-0175">Coiled coil</keyword>
<dbReference type="GO" id="GO:0006888">
    <property type="term" value="P:endoplasmic reticulum to Golgi vesicle-mediated transport"/>
    <property type="evidence" value="ECO:0007669"/>
    <property type="project" value="TreeGrafter"/>
</dbReference>
<evidence type="ECO:0000313" key="7">
    <source>
        <dbReference type="EMBL" id="CAI4058250.1"/>
    </source>
</evidence>
<feature type="region of interest" description="Disordered" evidence="4">
    <location>
        <begin position="878"/>
        <end position="901"/>
    </location>
</feature>
<dbReference type="PANTHER" id="PTHR10013">
    <property type="entry name" value="GENERAL VESICULAR TRANSPORT FACTOR P115"/>
    <property type="match status" value="1"/>
</dbReference>
<dbReference type="InterPro" id="IPR024095">
    <property type="entry name" value="Vesicle_P115"/>
</dbReference>
<evidence type="ECO:0000256" key="2">
    <source>
        <dbReference type="ARBA" id="ARBA00023034"/>
    </source>
</evidence>
<feature type="region of interest" description="Disordered" evidence="4">
    <location>
        <begin position="1620"/>
        <end position="1658"/>
    </location>
</feature>
<feature type="compositionally biased region" description="Acidic residues" evidence="4">
    <location>
        <begin position="1768"/>
        <end position="1782"/>
    </location>
</feature>
<name>A0AA35NQJ0_SACUV</name>
<evidence type="ECO:0000313" key="8">
    <source>
        <dbReference type="Proteomes" id="UP001162090"/>
    </source>
</evidence>
<gene>
    <name evidence="7" type="primary">SUVC04G1840</name>
    <name evidence="7" type="ORF">SUVC_04G1840</name>
</gene>
<dbReference type="GO" id="GO:0005795">
    <property type="term" value="C:Golgi stack"/>
    <property type="evidence" value="ECO:0007669"/>
    <property type="project" value="TreeGrafter"/>
</dbReference>
<dbReference type="GO" id="GO:0012507">
    <property type="term" value="C:ER to Golgi transport vesicle membrane"/>
    <property type="evidence" value="ECO:0007669"/>
    <property type="project" value="TreeGrafter"/>
</dbReference>
<feature type="compositionally biased region" description="Acidic residues" evidence="4">
    <location>
        <begin position="460"/>
        <end position="475"/>
    </location>
</feature>
<reference evidence="7" key="1">
    <citation type="submission" date="2022-10" db="EMBL/GenBank/DDBJ databases">
        <authorList>
            <person name="Byrne P K."/>
        </authorList>
    </citation>
    <scope>NUCLEOTIDE SEQUENCE</scope>
    <source>
        <strain evidence="7">CBS7001</strain>
    </source>
</reference>
<feature type="region of interest" description="Disordered" evidence="4">
    <location>
        <begin position="451"/>
        <end position="480"/>
    </location>
</feature>
<dbReference type="InterPro" id="IPR011989">
    <property type="entry name" value="ARM-like"/>
</dbReference>
<dbReference type="SUPFAM" id="SSF57997">
    <property type="entry name" value="Tropomyosin"/>
    <property type="match status" value="1"/>
</dbReference>
<evidence type="ECO:0000259" key="5">
    <source>
        <dbReference type="Pfam" id="PF04869"/>
    </source>
</evidence>
<dbReference type="InterPro" id="IPR006953">
    <property type="entry name" value="Vesicle_Uso1_P115_head"/>
</dbReference>
<feature type="domain" description="Uso1/p115-like vesicle tethering protein C-terminal" evidence="6">
    <location>
        <begin position="1658"/>
        <end position="1782"/>
    </location>
</feature>
<dbReference type="Pfam" id="PF04869">
    <property type="entry name" value="Uso1_p115_head"/>
    <property type="match status" value="1"/>
</dbReference>
<dbReference type="InterPro" id="IPR006955">
    <property type="entry name" value="Uso1_p115_C"/>
</dbReference>
<evidence type="ECO:0008006" key="9">
    <source>
        <dbReference type="Google" id="ProtNLM"/>
    </source>
</evidence>
<dbReference type="Proteomes" id="UP001162090">
    <property type="component" value="Chromosome 4"/>
</dbReference>
<dbReference type="GO" id="GO:0000139">
    <property type="term" value="C:Golgi membrane"/>
    <property type="evidence" value="ECO:0007669"/>
    <property type="project" value="InterPro"/>
</dbReference>
<dbReference type="InterPro" id="IPR016024">
    <property type="entry name" value="ARM-type_fold"/>
</dbReference>
<dbReference type="GO" id="GO:0048211">
    <property type="term" value="P:Golgi vesicle docking"/>
    <property type="evidence" value="ECO:0007669"/>
    <property type="project" value="TreeGrafter"/>
</dbReference>